<feature type="compositionally biased region" description="Polar residues" evidence="2">
    <location>
        <begin position="367"/>
        <end position="393"/>
    </location>
</feature>
<feature type="region of interest" description="Disordered" evidence="2">
    <location>
        <begin position="1"/>
        <end position="42"/>
    </location>
</feature>
<name>A0AAJ0LUU0_9PEZI</name>
<sequence>MDRDGSSNTDASHYDRYAPQARGPMSATTLPSTGHRQNDMHGGPVEQHMPLMDERQLWAINQVHAIEALWVNAKDNVERTVMEAQAEAEHSRQMRELRNQRDAKHTECAQAQHQLYQARDQIQRLELAYDTSQGTIEGMKKDAATAQTQQQALRETLGQQTTNHGIQLVKLVRLRIRQQKVLQEHRTKHSEVRTELEQVGTEHATYREHQTESLQDITRLEQIVIAGREVEANLNGCRDDLVRMTEDHDRVVAEWDQSRSEATSLISCLNTAKESAEALKQTNEEQASQHAEARSRVKGQSNAYQLDAQILLRRVDKYDRSDARAREDYLNLQEAATRLSEARTRAQRHDSIQPAPTPIVETRAASLASTAPRDSTNEQLQPLGQSGTPGTSSLEKEETPAPSNGINPTEPPTTPASVASAVESGIVTPNTSSSSSIPGTPALPKVPGQSRGQTVIDYSDLETPADVSASMIYNLDPKPRSVPSGKRPFDFSAMDPRAYKQQRLK</sequence>
<evidence type="ECO:0000256" key="1">
    <source>
        <dbReference type="SAM" id="Coils"/>
    </source>
</evidence>
<gene>
    <name evidence="3" type="ORF">LTR09_003215</name>
</gene>
<protein>
    <submittedName>
        <fullName evidence="3">Uncharacterized protein</fullName>
    </submittedName>
</protein>
<feature type="compositionally biased region" description="Basic and acidic residues" evidence="2">
    <location>
        <begin position="340"/>
        <end position="351"/>
    </location>
</feature>
<feature type="region of interest" description="Disordered" evidence="2">
    <location>
        <begin position="474"/>
        <end position="505"/>
    </location>
</feature>
<evidence type="ECO:0000256" key="2">
    <source>
        <dbReference type="SAM" id="MobiDB-lite"/>
    </source>
</evidence>
<accession>A0AAJ0LUU0</accession>
<feature type="region of interest" description="Disordered" evidence="2">
    <location>
        <begin position="340"/>
        <end position="452"/>
    </location>
</feature>
<feature type="compositionally biased region" description="Polar residues" evidence="2">
    <location>
        <begin position="280"/>
        <end position="289"/>
    </location>
</feature>
<keyword evidence="4" id="KW-1185">Reference proteome</keyword>
<proteinExistence type="predicted"/>
<feature type="compositionally biased region" description="Polar residues" evidence="2">
    <location>
        <begin position="26"/>
        <end position="35"/>
    </location>
</feature>
<feature type="compositionally biased region" description="Polar residues" evidence="2">
    <location>
        <begin position="1"/>
        <end position="11"/>
    </location>
</feature>
<feature type="region of interest" description="Disordered" evidence="2">
    <location>
        <begin position="187"/>
        <end position="210"/>
    </location>
</feature>
<feature type="region of interest" description="Disordered" evidence="2">
    <location>
        <begin position="277"/>
        <end position="300"/>
    </location>
</feature>
<evidence type="ECO:0000313" key="4">
    <source>
        <dbReference type="Proteomes" id="UP001271007"/>
    </source>
</evidence>
<dbReference type="Proteomes" id="UP001271007">
    <property type="component" value="Unassembled WGS sequence"/>
</dbReference>
<evidence type="ECO:0000313" key="3">
    <source>
        <dbReference type="EMBL" id="KAK3055981.1"/>
    </source>
</evidence>
<dbReference type="EMBL" id="JAWDJX010000007">
    <property type="protein sequence ID" value="KAK3055981.1"/>
    <property type="molecule type" value="Genomic_DNA"/>
</dbReference>
<feature type="compositionally biased region" description="Basic and acidic residues" evidence="2">
    <location>
        <begin position="187"/>
        <end position="196"/>
    </location>
</feature>
<organism evidence="3 4">
    <name type="scientific">Extremus antarcticus</name>
    <dbReference type="NCBI Taxonomy" id="702011"/>
    <lineage>
        <taxon>Eukaryota</taxon>
        <taxon>Fungi</taxon>
        <taxon>Dikarya</taxon>
        <taxon>Ascomycota</taxon>
        <taxon>Pezizomycotina</taxon>
        <taxon>Dothideomycetes</taxon>
        <taxon>Dothideomycetidae</taxon>
        <taxon>Mycosphaerellales</taxon>
        <taxon>Extremaceae</taxon>
        <taxon>Extremus</taxon>
    </lineage>
</organism>
<feature type="compositionally biased region" description="Polar residues" evidence="2">
    <location>
        <begin position="427"/>
        <end position="438"/>
    </location>
</feature>
<comment type="caution">
    <text evidence="3">The sequence shown here is derived from an EMBL/GenBank/DDBJ whole genome shotgun (WGS) entry which is preliminary data.</text>
</comment>
<dbReference type="AlphaFoldDB" id="A0AAJ0LUU0"/>
<reference evidence="3" key="1">
    <citation type="submission" date="2023-04" db="EMBL/GenBank/DDBJ databases">
        <title>Black Yeasts Isolated from many extreme environments.</title>
        <authorList>
            <person name="Coleine C."/>
            <person name="Stajich J.E."/>
            <person name="Selbmann L."/>
        </authorList>
    </citation>
    <scope>NUCLEOTIDE SEQUENCE</scope>
    <source>
        <strain evidence="3">CCFEE 5312</strain>
    </source>
</reference>
<keyword evidence="1" id="KW-0175">Coiled coil</keyword>
<feature type="coiled-coil region" evidence="1">
    <location>
        <begin position="74"/>
        <end position="156"/>
    </location>
</feature>